<dbReference type="AlphaFoldDB" id="A0AAE3GT25"/>
<sequence>MLFKWLRNFAAQLAEAIGISSTPTTSEGYFNFLREVLKATSDSDGNPEVVYPLLRANEDKLNLGFAEVLENWARATLPQEESATAQGITGIIVNFSNLIKQFPHGNRADNLEIAIVGYEIAVTVFTKEAFPVDWAMTQYNLGIAYSDRIKGEKADNRETAI</sequence>
<name>A0AAE3GT25_9CYAN</name>
<evidence type="ECO:0008006" key="3">
    <source>
        <dbReference type="Google" id="ProtNLM"/>
    </source>
</evidence>
<dbReference type="Proteomes" id="UP001204953">
    <property type="component" value="Unassembled WGS sequence"/>
</dbReference>
<comment type="caution">
    <text evidence="1">The sequence shown here is derived from an EMBL/GenBank/DDBJ whole genome shotgun (WGS) entry which is preliminary data.</text>
</comment>
<protein>
    <recommendedName>
        <fullName evidence="3">Tetratricopeptide repeat protein</fullName>
    </recommendedName>
</protein>
<dbReference type="EMBL" id="JAMZMM010000143">
    <property type="protein sequence ID" value="MCP2729804.1"/>
    <property type="molecule type" value="Genomic_DNA"/>
</dbReference>
<evidence type="ECO:0000313" key="1">
    <source>
        <dbReference type="EMBL" id="MCP2729804.1"/>
    </source>
</evidence>
<organism evidence="1 2">
    <name type="scientific">Limnofasciculus baicalensis BBK-W-15</name>
    <dbReference type="NCBI Taxonomy" id="2699891"/>
    <lineage>
        <taxon>Bacteria</taxon>
        <taxon>Bacillati</taxon>
        <taxon>Cyanobacteriota</taxon>
        <taxon>Cyanophyceae</taxon>
        <taxon>Coleofasciculales</taxon>
        <taxon>Coleofasciculaceae</taxon>
        <taxon>Limnofasciculus</taxon>
        <taxon>Limnofasciculus baicalensis</taxon>
    </lineage>
</organism>
<proteinExistence type="predicted"/>
<accession>A0AAE3GT25</accession>
<reference evidence="1" key="1">
    <citation type="submission" date="2022-06" db="EMBL/GenBank/DDBJ databases">
        <title>New cyanobacteria of genus Symplocastrum in benthos of Lake Baikal.</title>
        <authorList>
            <person name="Sorokovikova E."/>
            <person name="Tikhonova I."/>
            <person name="Krasnopeev A."/>
            <person name="Evseev P."/>
            <person name="Gladkikh A."/>
            <person name="Belykh O."/>
        </authorList>
    </citation>
    <scope>NUCLEOTIDE SEQUENCE</scope>
    <source>
        <strain evidence="1">BBK-W-15</strain>
    </source>
</reference>
<evidence type="ECO:0000313" key="2">
    <source>
        <dbReference type="Proteomes" id="UP001204953"/>
    </source>
</evidence>
<feature type="non-terminal residue" evidence="1">
    <location>
        <position position="161"/>
    </location>
</feature>
<gene>
    <name evidence="1" type="ORF">NJ959_15320</name>
</gene>
<keyword evidence="2" id="KW-1185">Reference proteome</keyword>